<dbReference type="AlphaFoldDB" id="A0A2H0TRN3"/>
<feature type="transmembrane region" description="Helical" evidence="1">
    <location>
        <begin position="62"/>
        <end position="83"/>
    </location>
</feature>
<dbReference type="EMBL" id="PFCB01000030">
    <property type="protein sequence ID" value="PIR74077.1"/>
    <property type="molecule type" value="Genomic_DNA"/>
</dbReference>
<organism evidence="2 3">
    <name type="scientific">Candidatus Magasanikbacteria bacterium CG10_big_fil_rev_8_21_14_0_10_47_10</name>
    <dbReference type="NCBI Taxonomy" id="1974652"/>
    <lineage>
        <taxon>Bacteria</taxon>
        <taxon>Candidatus Magasanikiibacteriota</taxon>
    </lineage>
</organism>
<proteinExistence type="predicted"/>
<reference evidence="3" key="1">
    <citation type="submission" date="2017-09" db="EMBL/GenBank/DDBJ databases">
        <title>Depth-based differentiation of microbial function through sediment-hosted aquifers and enrichment of novel symbionts in the deep terrestrial subsurface.</title>
        <authorList>
            <person name="Probst A.J."/>
            <person name="Ladd B."/>
            <person name="Jarett J.K."/>
            <person name="Geller-Mcgrath D.E."/>
            <person name="Sieber C.M.K."/>
            <person name="Emerson J.B."/>
            <person name="Anantharaman K."/>
            <person name="Thomas B.C."/>
            <person name="Malmstrom R."/>
            <person name="Stieglmeier M."/>
            <person name="Klingl A."/>
            <person name="Woyke T."/>
            <person name="Ryan C.M."/>
            <person name="Banfield J.F."/>
        </authorList>
    </citation>
    <scope>NUCLEOTIDE SEQUENCE [LARGE SCALE GENOMIC DNA]</scope>
</reference>
<feature type="transmembrane region" description="Helical" evidence="1">
    <location>
        <begin position="234"/>
        <end position="254"/>
    </location>
</feature>
<feature type="transmembrane region" description="Helical" evidence="1">
    <location>
        <begin position="166"/>
        <end position="187"/>
    </location>
</feature>
<protein>
    <recommendedName>
        <fullName evidence="4">Histidine kinase N-terminal 7TM region domain-containing protein</fullName>
    </recommendedName>
</protein>
<feature type="transmembrane region" description="Helical" evidence="1">
    <location>
        <begin position="7"/>
        <end position="25"/>
    </location>
</feature>
<evidence type="ECO:0000313" key="2">
    <source>
        <dbReference type="EMBL" id="PIR74077.1"/>
    </source>
</evidence>
<feature type="transmembrane region" description="Helical" evidence="1">
    <location>
        <begin position="95"/>
        <end position="112"/>
    </location>
</feature>
<keyword evidence="1" id="KW-0472">Membrane</keyword>
<evidence type="ECO:0008006" key="4">
    <source>
        <dbReference type="Google" id="ProtNLM"/>
    </source>
</evidence>
<name>A0A2H0TRN3_9BACT</name>
<feature type="transmembrane region" description="Helical" evidence="1">
    <location>
        <begin position="124"/>
        <end position="146"/>
    </location>
</feature>
<evidence type="ECO:0000256" key="1">
    <source>
        <dbReference type="SAM" id="Phobius"/>
    </source>
</evidence>
<dbReference type="Proteomes" id="UP000230154">
    <property type="component" value="Unassembled WGS sequence"/>
</dbReference>
<gene>
    <name evidence="2" type="ORF">COU35_04520</name>
</gene>
<keyword evidence="1" id="KW-0812">Transmembrane</keyword>
<accession>A0A2H0TRN3</accession>
<feature type="transmembrane region" description="Helical" evidence="1">
    <location>
        <begin position="199"/>
        <end position="222"/>
    </location>
</feature>
<sequence length="266" mass="30122">MQLSLKIFVPLCLLFLVLVLSYVAVDPTGLYISTAYLVFPIIAVVAGFRLSRLYAKSITGGMMTCLSVGILFWTLGEIFWYVFENLLHIDPFPSVADIFFLLAYIFFIYALLKEGAIVKKMFGQIRLAHIAVYIIIVSFFVIPISYYGVYQAYHQGATMLENGIAMAYGIGDLLLVVASSLVLLPLLQSGDGKFARFWITVTIGFAFFLLADILFGIFVEAYNGNVKLYRYIDLLWLAGYFSFAYAFLLHYDYVTSTREKLKKLMK</sequence>
<keyword evidence="1" id="KW-1133">Transmembrane helix</keyword>
<comment type="caution">
    <text evidence="2">The sequence shown here is derived from an EMBL/GenBank/DDBJ whole genome shotgun (WGS) entry which is preliminary data.</text>
</comment>
<feature type="transmembrane region" description="Helical" evidence="1">
    <location>
        <begin position="31"/>
        <end position="50"/>
    </location>
</feature>
<evidence type="ECO:0000313" key="3">
    <source>
        <dbReference type="Proteomes" id="UP000230154"/>
    </source>
</evidence>